<name>A0A915KGU2_ROMCU</name>
<feature type="transmembrane region" description="Helical" evidence="1">
    <location>
        <begin position="20"/>
        <end position="39"/>
    </location>
</feature>
<protein>
    <submittedName>
        <fullName evidence="3">Uncharacterized protein</fullName>
    </submittedName>
</protein>
<dbReference type="AlphaFoldDB" id="A0A915KGU2"/>
<keyword evidence="1" id="KW-1133">Transmembrane helix</keyword>
<evidence type="ECO:0000313" key="2">
    <source>
        <dbReference type="Proteomes" id="UP000887565"/>
    </source>
</evidence>
<dbReference type="Proteomes" id="UP000887565">
    <property type="component" value="Unplaced"/>
</dbReference>
<evidence type="ECO:0000256" key="1">
    <source>
        <dbReference type="SAM" id="Phobius"/>
    </source>
</evidence>
<keyword evidence="2" id="KW-1185">Reference proteome</keyword>
<accession>A0A915KGU2</accession>
<keyword evidence="1" id="KW-0472">Membrane</keyword>
<proteinExistence type="predicted"/>
<evidence type="ECO:0000313" key="3">
    <source>
        <dbReference type="WBParaSite" id="nRc.2.0.1.t37201-RA"/>
    </source>
</evidence>
<reference evidence="3" key="1">
    <citation type="submission" date="2022-11" db="UniProtKB">
        <authorList>
            <consortium name="WormBaseParasite"/>
        </authorList>
    </citation>
    <scope>IDENTIFICATION</scope>
</reference>
<sequence>MTLINKKPTFNSVLTGSSFVFGICLHSALVFLIFGMVKLTGKIDDAPKMIESNELTSIRKIVKQIRLDHSITTFVQKDMAFMLCITTAEELTALNLTEKTVYLLLDVGDGSTPNLSNKFDVETDFVILGESTFLIRSGDFSEICSTARVASCSSVIDWGDMMDDHKEAPAQSGDFSATLWRYSINRQIDFRLPDEFNQNNFIGWGFIPIRKDNRMTVQCVPIVTTPKTFLYNQKYGSACGYHMAGHIIGRSCG</sequence>
<keyword evidence="1" id="KW-0812">Transmembrane</keyword>
<organism evidence="2 3">
    <name type="scientific">Romanomermis culicivorax</name>
    <name type="common">Nematode worm</name>
    <dbReference type="NCBI Taxonomy" id="13658"/>
    <lineage>
        <taxon>Eukaryota</taxon>
        <taxon>Metazoa</taxon>
        <taxon>Ecdysozoa</taxon>
        <taxon>Nematoda</taxon>
        <taxon>Enoplea</taxon>
        <taxon>Dorylaimia</taxon>
        <taxon>Mermithida</taxon>
        <taxon>Mermithoidea</taxon>
        <taxon>Mermithidae</taxon>
        <taxon>Romanomermis</taxon>
    </lineage>
</organism>
<dbReference type="WBParaSite" id="nRc.2.0.1.t37201-RA">
    <property type="protein sequence ID" value="nRc.2.0.1.t37201-RA"/>
    <property type="gene ID" value="nRc.2.0.1.g37201"/>
</dbReference>